<evidence type="ECO:0000256" key="1">
    <source>
        <dbReference type="SAM" id="MobiDB-lite"/>
    </source>
</evidence>
<dbReference type="Proteomes" id="UP000823388">
    <property type="component" value="Chromosome 5N"/>
</dbReference>
<evidence type="ECO:0000313" key="3">
    <source>
        <dbReference type="Proteomes" id="UP000823388"/>
    </source>
</evidence>
<keyword evidence="3" id="KW-1185">Reference proteome</keyword>
<organism evidence="2 3">
    <name type="scientific">Panicum virgatum</name>
    <name type="common">Blackwell switchgrass</name>
    <dbReference type="NCBI Taxonomy" id="38727"/>
    <lineage>
        <taxon>Eukaryota</taxon>
        <taxon>Viridiplantae</taxon>
        <taxon>Streptophyta</taxon>
        <taxon>Embryophyta</taxon>
        <taxon>Tracheophyta</taxon>
        <taxon>Spermatophyta</taxon>
        <taxon>Magnoliopsida</taxon>
        <taxon>Liliopsida</taxon>
        <taxon>Poales</taxon>
        <taxon>Poaceae</taxon>
        <taxon>PACMAD clade</taxon>
        <taxon>Panicoideae</taxon>
        <taxon>Panicodae</taxon>
        <taxon>Paniceae</taxon>
        <taxon>Panicinae</taxon>
        <taxon>Panicum</taxon>
        <taxon>Panicum sect. Hiantes</taxon>
    </lineage>
</organism>
<proteinExistence type="predicted"/>
<dbReference type="AlphaFoldDB" id="A0A8T0S7A5"/>
<feature type="region of interest" description="Disordered" evidence="1">
    <location>
        <begin position="1"/>
        <end position="30"/>
    </location>
</feature>
<name>A0A8T0S7A5_PANVG</name>
<dbReference type="EMBL" id="CM029046">
    <property type="protein sequence ID" value="KAG2594491.1"/>
    <property type="molecule type" value="Genomic_DNA"/>
</dbReference>
<reference evidence="2" key="1">
    <citation type="submission" date="2020-05" db="EMBL/GenBank/DDBJ databases">
        <title>WGS assembly of Panicum virgatum.</title>
        <authorList>
            <person name="Lovell J.T."/>
            <person name="Jenkins J."/>
            <person name="Shu S."/>
            <person name="Juenger T.E."/>
            <person name="Schmutz J."/>
        </authorList>
    </citation>
    <scope>NUCLEOTIDE SEQUENCE</scope>
    <source>
        <strain evidence="2">AP13</strain>
    </source>
</reference>
<evidence type="ECO:0000313" key="2">
    <source>
        <dbReference type="EMBL" id="KAG2594491.1"/>
    </source>
</evidence>
<sequence>MDGGDIQAEARVAGTPVTCTGRPRRPQPPSCRCAPHVFRFRSSRAEAVEGLGRSLGVVGGGSGRRGRPAAAGAGGRQHRAGWVRLLCRAEVEISLPPWPTYSPTPSSSQLRPVPQVILLLLWLNYWCYASQSIIS</sequence>
<protein>
    <submittedName>
        <fullName evidence="2">Uncharacterized protein</fullName>
    </submittedName>
</protein>
<comment type="caution">
    <text evidence="2">The sequence shown here is derived from an EMBL/GenBank/DDBJ whole genome shotgun (WGS) entry which is preliminary data.</text>
</comment>
<gene>
    <name evidence="2" type="ORF">PVAP13_5NG010132</name>
</gene>
<accession>A0A8T0S7A5</accession>